<dbReference type="GO" id="GO:0051213">
    <property type="term" value="F:dioxygenase activity"/>
    <property type="evidence" value="ECO:0007669"/>
    <property type="project" value="UniProtKB-KW"/>
</dbReference>
<dbReference type="PANTHER" id="PTHR21266:SF60">
    <property type="entry name" value="3-KETOSTEROID-9-ALPHA-MONOOXYGENASE, OXYGENASE COMPONENT"/>
    <property type="match status" value="1"/>
</dbReference>
<keyword evidence="3" id="KW-0223">Dioxygenase</keyword>
<evidence type="ECO:0000313" key="3">
    <source>
        <dbReference type="EMBL" id="WXB01467.1"/>
    </source>
</evidence>
<dbReference type="InterPro" id="IPR050584">
    <property type="entry name" value="Cholesterol_7-desaturase"/>
</dbReference>
<accession>A0ABZ2KYR5</accession>
<dbReference type="PANTHER" id="PTHR21266">
    <property type="entry name" value="IRON-SULFUR DOMAIN CONTAINING PROTEIN"/>
    <property type="match status" value="1"/>
</dbReference>
<proteinExistence type="predicted"/>
<protein>
    <submittedName>
        <fullName evidence="3">Aromatic ring-hydroxylating dioxygenase subunit alpha</fullName>
    </submittedName>
</protein>
<sequence length="297" mass="34150">MDFNNLHIPKSNWFIAARSDQLGAGTTLKRRILGESYVFSRDARGRVLGREEDGAHSNLRVVEQDDWIWVHLTLASDSTEGPPSYPRDPKFDWFELHNVMNVPLDLIVDNGVDCGHTGFVHPGLFRSKPQQFVRATLTNTGHGVRIDTSDEQAKSGTKDFRSFFTRNQKVTHYDEFIIPHTVYVEYATSDGFGAITILICTPEDEQTTRVYTRMGVKYGRFFFFPATWFVKRLVEKIVAQDKVVLEGQADNIRRFGNRRFRTVTADLPTNWIQRTLRRETEGKPQATGEVREISYKL</sequence>
<evidence type="ECO:0000259" key="2">
    <source>
        <dbReference type="Pfam" id="PF19112"/>
    </source>
</evidence>
<reference evidence="3" key="1">
    <citation type="submission" date="2021-12" db="EMBL/GenBank/DDBJ databases">
        <title>Discovery of the Pendulisporaceae a myxobacterial family with distinct sporulation behavior and unique specialized metabolism.</title>
        <authorList>
            <person name="Garcia R."/>
            <person name="Popoff A."/>
            <person name="Bader C.D."/>
            <person name="Loehr J."/>
            <person name="Walesch S."/>
            <person name="Walt C."/>
            <person name="Boldt J."/>
            <person name="Bunk B."/>
            <person name="Haeckl F.J.F.P.J."/>
            <person name="Gunesch A.P."/>
            <person name="Birkelbach J."/>
            <person name="Nuebel U."/>
            <person name="Pietschmann T."/>
            <person name="Bach T."/>
            <person name="Mueller R."/>
        </authorList>
    </citation>
    <scope>NUCLEOTIDE SEQUENCE</scope>
    <source>
        <strain evidence="3">MSr11367</strain>
    </source>
</reference>
<dbReference type="Gene3D" id="3.90.380.10">
    <property type="entry name" value="Naphthalene 1,2-dioxygenase Alpha Subunit, Chain A, domain 1"/>
    <property type="match status" value="1"/>
</dbReference>
<organism evidence="3 4">
    <name type="scientific">Pendulispora rubella</name>
    <dbReference type="NCBI Taxonomy" id="2741070"/>
    <lineage>
        <taxon>Bacteria</taxon>
        <taxon>Pseudomonadati</taxon>
        <taxon>Myxococcota</taxon>
        <taxon>Myxococcia</taxon>
        <taxon>Myxococcales</taxon>
        <taxon>Sorangiineae</taxon>
        <taxon>Pendulisporaceae</taxon>
        <taxon>Pendulispora</taxon>
    </lineage>
</organism>
<dbReference type="EMBL" id="CP089983">
    <property type="protein sequence ID" value="WXB01467.1"/>
    <property type="molecule type" value="Genomic_DNA"/>
</dbReference>
<keyword evidence="4" id="KW-1185">Reference proteome</keyword>
<dbReference type="SUPFAM" id="SSF55961">
    <property type="entry name" value="Bet v1-like"/>
    <property type="match status" value="1"/>
</dbReference>
<dbReference type="Pfam" id="PF19112">
    <property type="entry name" value="VanA_C"/>
    <property type="match status" value="1"/>
</dbReference>
<name>A0ABZ2KYR5_9BACT</name>
<feature type="domain" description="Vanillate O-demethylase oxygenase-like C-terminal catalytic" evidence="2">
    <location>
        <begin position="100"/>
        <end position="259"/>
    </location>
</feature>
<evidence type="ECO:0000313" key="4">
    <source>
        <dbReference type="Proteomes" id="UP001374803"/>
    </source>
</evidence>
<evidence type="ECO:0000256" key="1">
    <source>
        <dbReference type="ARBA" id="ARBA00023002"/>
    </source>
</evidence>
<dbReference type="InterPro" id="IPR044043">
    <property type="entry name" value="VanA_C_cat"/>
</dbReference>
<dbReference type="RefSeq" id="WP_394831082.1">
    <property type="nucleotide sequence ID" value="NZ_CP089929.1"/>
</dbReference>
<gene>
    <name evidence="3" type="ORF">LVJ94_31680</name>
</gene>
<dbReference type="Proteomes" id="UP001374803">
    <property type="component" value="Chromosome"/>
</dbReference>
<keyword evidence="1" id="KW-0560">Oxidoreductase</keyword>